<accession>A0AAJ0F4Y3</accession>
<dbReference type="AlphaFoldDB" id="A0AAJ0F4Y3"/>
<protein>
    <submittedName>
        <fullName evidence="3">Uncharacterized protein</fullName>
    </submittedName>
</protein>
<sequence length="324" mass="34130">MRPKLDRLFFLWFLGLFSRQVLATIYFTNSFANITVGVPVLLSWANATASVNITLLGAGDDLVYRGIEIITSSTPGNNITWVPPSSNASIFRLQIADLATRITVPSPSFKIANLASNGTTTENPSPPTATVTETGSDGYVGIGIYQYRTLSYEETIGVGIGSAVGGILLFAGTGCFFYKRGKRKASTTPSASKDDPEKASDDGITTKLEEVIELDAEGKRRVEMGMGEERVEMPGEGGAAEMETAANAASGYSEPGGENGEDGEESPVDPAAALSPLETEESPLSRCSTTVSPVTMRGVGDLARGEMEFGTAASPAELSSNKLE</sequence>
<organism evidence="3 4">
    <name type="scientific">Echria macrotheca</name>
    <dbReference type="NCBI Taxonomy" id="438768"/>
    <lineage>
        <taxon>Eukaryota</taxon>
        <taxon>Fungi</taxon>
        <taxon>Dikarya</taxon>
        <taxon>Ascomycota</taxon>
        <taxon>Pezizomycotina</taxon>
        <taxon>Sordariomycetes</taxon>
        <taxon>Sordariomycetidae</taxon>
        <taxon>Sordariales</taxon>
        <taxon>Schizotheciaceae</taxon>
        <taxon>Echria</taxon>
    </lineage>
</organism>
<proteinExistence type="predicted"/>
<feature type="region of interest" description="Disordered" evidence="1">
    <location>
        <begin position="185"/>
        <end position="209"/>
    </location>
</feature>
<name>A0AAJ0F4Y3_9PEZI</name>
<feature type="compositionally biased region" description="Basic and acidic residues" evidence="1">
    <location>
        <begin position="192"/>
        <end position="201"/>
    </location>
</feature>
<dbReference type="Proteomes" id="UP001239445">
    <property type="component" value="Unassembled WGS sequence"/>
</dbReference>
<evidence type="ECO:0000256" key="1">
    <source>
        <dbReference type="SAM" id="MobiDB-lite"/>
    </source>
</evidence>
<evidence type="ECO:0000313" key="3">
    <source>
        <dbReference type="EMBL" id="KAK1753912.1"/>
    </source>
</evidence>
<dbReference type="EMBL" id="MU839836">
    <property type="protein sequence ID" value="KAK1753912.1"/>
    <property type="molecule type" value="Genomic_DNA"/>
</dbReference>
<reference evidence="3" key="1">
    <citation type="submission" date="2023-06" db="EMBL/GenBank/DDBJ databases">
        <title>Genome-scale phylogeny and comparative genomics of the fungal order Sordariales.</title>
        <authorList>
            <consortium name="Lawrence Berkeley National Laboratory"/>
            <person name="Hensen N."/>
            <person name="Bonometti L."/>
            <person name="Westerberg I."/>
            <person name="Brannstrom I.O."/>
            <person name="Guillou S."/>
            <person name="Cros-Aarteil S."/>
            <person name="Calhoun S."/>
            <person name="Haridas S."/>
            <person name="Kuo A."/>
            <person name="Mondo S."/>
            <person name="Pangilinan J."/>
            <person name="Riley R."/>
            <person name="Labutti K."/>
            <person name="Andreopoulos B."/>
            <person name="Lipzen A."/>
            <person name="Chen C."/>
            <person name="Yanf M."/>
            <person name="Daum C."/>
            <person name="Ng V."/>
            <person name="Clum A."/>
            <person name="Steindorff A."/>
            <person name="Ohm R."/>
            <person name="Martin F."/>
            <person name="Silar P."/>
            <person name="Natvig D."/>
            <person name="Lalanne C."/>
            <person name="Gautier V."/>
            <person name="Ament-Velasquez S.L."/>
            <person name="Kruys A."/>
            <person name="Hutchinson M.I."/>
            <person name="Powell A.J."/>
            <person name="Barry K."/>
            <person name="Miller A.N."/>
            <person name="Grigoriev I.V."/>
            <person name="Debuchy R."/>
            <person name="Gladieux P."/>
            <person name="Thoren M.H."/>
            <person name="Johannesson H."/>
        </authorList>
    </citation>
    <scope>NUCLEOTIDE SEQUENCE</scope>
    <source>
        <strain evidence="3">PSN4</strain>
    </source>
</reference>
<evidence type="ECO:0000256" key="2">
    <source>
        <dbReference type="SAM" id="Phobius"/>
    </source>
</evidence>
<gene>
    <name evidence="3" type="ORF">QBC47DRAFT_414836</name>
</gene>
<feature type="transmembrane region" description="Helical" evidence="2">
    <location>
        <begin position="156"/>
        <end position="178"/>
    </location>
</feature>
<evidence type="ECO:0000313" key="4">
    <source>
        <dbReference type="Proteomes" id="UP001239445"/>
    </source>
</evidence>
<keyword evidence="2" id="KW-1133">Transmembrane helix</keyword>
<feature type="region of interest" description="Disordered" evidence="1">
    <location>
        <begin position="249"/>
        <end position="299"/>
    </location>
</feature>
<comment type="caution">
    <text evidence="3">The sequence shown here is derived from an EMBL/GenBank/DDBJ whole genome shotgun (WGS) entry which is preliminary data.</text>
</comment>
<keyword evidence="2" id="KW-0472">Membrane</keyword>
<keyword evidence="4" id="KW-1185">Reference proteome</keyword>
<keyword evidence="2" id="KW-0812">Transmembrane</keyword>